<sequence length="140" mass="15208">MGPLHITHMFLEHPDHKQARHELDNDGGFVEKMWDFGGVSCIPILTRFFMLSVKSRRGESGLNGDKGEVGGVWGEEGLGSFVGAMGGSTCPAAVWKYFICYCDEEVCHSFLHGSSLSQQAAVVLKNAVLSVVLFSLVSCL</sequence>
<accession>A0ABU7C410</accession>
<evidence type="ECO:0000313" key="2">
    <source>
        <dbReference type="Proteomes" id="UP001345963"/>
    </source>
</evidence>
<name>A0ABU7C410_9TELE</name>
<keyword evidence="2" id="KW-1185">Reference proteome</keyword>
<dbReference type="Proteomes" id="UP001345963">
    <property type="component" value="Unassembled WGS sequence"/>
</dbReference>
<protein>
    <submittedName>
        <fullName evidence="1">Uncharacterized protein</fullName>
    </submittedName>
</protein>
<comment type="caution">
    <text evidence="1">The sequence shown here is derived from an EMBL/GenBank/DDBJ whole genome shotgun (WGS) entry which is preliminary data.</text>
</comment>
<organism evidence="1 2">
    <name type="scientific">Ataeniobius toweri</name>
    <dbReference type="NCBI Taxonomy" id="208326"/>
    <lineage>
        <taxon>Eukaryota</taxon>
        <taxon>Metazoa</taxon>
        <taxon>Chordata</taxon>
        <taxon>Craniata</taxon>
        <taxon>Vertebrata</taxon>
        <taxon>Euteleostomi</taxon>
        <taxon>Actinopterygii</taxon>
        <taxon>Neopterygii</taxon>
        <taxon>Teleostei</taxon>
        <taxon>Neoteleostei</taxon>
        <taxon>Acanthomorphata</taxon>
        <taxon>Ovalentaria</taxon>
        <taxon>Atherinomorphae</taxon>
        <taxon>Cyprinodontiformes</taxon>
        <taxon>Goodeidae</taxon>
        <taxon>Ataeniobius</taxon>
    </lineage>
</organism>
<proteinExistence type="predicted"/>
<gene>
    <name evidence="1" type="ORF">ATANTOWER_028589</name>
</gene>
<evidence type="ECO:0000313" key="1">
    <source>
        <dbReference type="EMBL" id="MED6257637.1"/>
    </source>
</evidence>
<reference evidence="1 2" key="1">
    <citation type="submission" date="2021-07" db="EMBL/GenBank/DDBJ databases">
        <authorList>
            <person name="Palmer J.M."/>
        </authorList>
    </citation>
    <scope>NUCLEOTIDE SEQUENCE [LARGE SCALE GENOMIC DNA]</scope>
    <source>
        <strain evidence="1 2">AT_MEX2019</strain>
        <tissue evidence="1">Muscle</tissue>
    </source>
</reference>
<dbReference type="EMBL" id="JAHUTI010079398">
    <property type="protein sequence ID" value="MED6257637.1"/>
    <property type="molecule type" value="Genomic_DNA"/>
</dbReference>